<gene>
    <name evidence="2" type="ORF">UABAM_04514</name>
</gene>
<keyword evidence="3" id="KW-1185">Reference proteome</keyword>
<evidence type="ECO:0000313" key="2">
    <source>
        <dbReference type="EMBL" id="BBM86128.1"/>
    </source>
</evidence>
<dbReference type="EMBL" id="AP019860">
    <property type="protein sequence ID" value="BBM86128.1"/>
    <property type="molecule type" value="Genomic_DNA"/>
</dbReference>
<name>A0A5S9IQB7_UABAM</name>
<dbReference type="AlphaFoldDB" id="A0A5S9IQB7"/>
<feature type="transmembrane region" description="Helical" evidence="1">
    <location>
        <begin position="443"/>
        <end position="460"/>
    </location>
</feature>
<sequence length="564" mass="65726">MNSKSELHYSMGTYSLLDDCKMFIKKAILGFLSLLFLFLVSQEWQNPLFRCTFFFACVFCFAKTLLVTSKNTIKNVTFDNTKQQIIFRHNKVPDNRYVIPYFDISHIEIKLVDATEDEVVFDFCAIKKNKGVFWFHEARFSSSFYKQRLEEQTAELHANTGFHIQVEREGFSYPQIKQYQKLSRNISKIESLEYAVHSELQRWVANFALFILWACYFIFVCQINDISYLMRILLFIFFVVTCMLSVPLLAPIHSIKIKKGKKTKIIPRDKLYLLAYLPISFPPSFVKRISLNHNKQQDFFFEVLLEDSLNEVQRKGVKNIGAFYSEFAINSYKLTIYAKTIAKGDFLLNELQSMEEFFLKIDEDIANNRNEENLFSTELENKKLSKLGSCNYANKFTAKIPDEDRLSLQFARYKLYGFFGKINFTFLDEGVVIQGQKLLQSRSFLLLDFLILLASFSLFLSESIGSFWIFLFVSFALSASKILRNSNSEITVPLASFAKINTPRKELLGNNAEIVIEVQVNKEKIKQTLVFEDLTQAEEFYKTFYFFYTNENGKDISMIDSPSS</sequence>
<feature type="transmembrane region" description="Helical" evidence="1">
    <location>
        <begin position="47"/>
        <end position="66"/>
    </location>
</feature>
<proteinExistence type="predicted"/>
<keyword evidence="1" id="KW-1133">Transmembrane helix</keyword>
<keyword evidence="1" id="KW-0812">Transmembrane</keyword>
<keyword evidence="1" id="KW-0472">Membrane</keyword>
<dbReference type="RefSeq" id="WP_151970202.1">
    <property type="nucleotide sequence ID" value="NZ_AP019860.1"/>
</dbReference>
<reference evidence="2 3" key="1">
    <citation type="submission" date="2019-08" db="EMBL/GenBank/DDBJ databases">
        <title>Complete genome sequence of Candidatus Uab amorphum.</title>
        <authorList>
            <person name="Shiratori T."/>
            <person name="Suzuki S."/>
            <person name="Kakizawa Y."/>
            <person name="Ishida K."/>
        </authorList>
    </citation>
    <scope>NUCLEOTIDE SEQUENCE [LARGE SCALE GENOMIC DNA]</scope>
    <source>
        <strain evidence="2 3">SRT547</strain>
    </source>
</reference>
<dbReference type="KEGG" id="uam:UABAM_04514"/>
<evidence type="ECO:0000313" key="3">
    <source>
        <dbReference type="Proteomes" id="UP000326354"/>
    </source>
</evidence>
<feature type="transmembrane region" description="Helical" evidence="1">
    <location>
        <begin position="203"/>
        <end position="220"/>
    </location>
</feature>
<dbReference type="Proteomes" id="UP000326354">
    <property type="component" value="Chromosome"/>
</dbReference>
<accession>A0A5S9IQB7</accession>
<feature type="transmembrane region" description="Helical" evidence="1">
    <location>
        <begin position="232"/>
        <end position="252"/>
    </location>
</feature>
<feature type="transmembrane region" description="Helical" evidence="1">
    <location>
        <begin position="23"/>
        <end position="41"/>
    </location>
</feature>
<protein>
    <submittedName>
        <fullName evidence="2">Uncharacterized protein</fullName>
    </submittedName>
</protein>
<evidence type="ECO:0000256" key="1">
    <source>
        <dbReference type="SAM" id="Phobius"/>
    </source>
</evidence>
<organism evidence="2 3">
    <name type="scientific">Uabimicrobium amorphum</name>
    <dbReference type="NCBI Taxonomy" id="2596890"/>
    <lineage>
        <taxon>Bacteria</taxon>
        <taxon>Pseudomonadati</taxon>
        <taxon>Planctomycetota</taxon>
        <taxon>Candidatus Uabimicrobiia</taxon>
        <taxon>Candidatus Uabimicrobiales</taxon>
        <taxon>Candidatus Uabimicrobiaceae</taxon>
        <taxon>Candidatus Uabimicrobium</taxon>
    </lineage>
</organism>